<keyword evidence="1" id="KW-0732">Signal</keyword>
<reference evidence="2 3" key="1">
    <citation type="submission" date="2016-07" db="EMBL/GenBank/DDBJ databases">
        <title>Pervasive Adenine N6-methylation of Active Genes in Fungi.</title>
        <authorList>
            <consortium name="DOE Joint Genome Institute"/>
            <person name="Mondo S.J."/>
            <person name="Dannebaum R.O."/>
            <person name="Kuo R.C."/>
            <person name="Labutti K."/>
            <person name="Haridas S."/>
            <person name="Kuo A."/>
            <person name="Salamov A."/>
            <person name="Ahrendt S.R."/>
            <person name="Lipzen A."/>
            <person name="Sullivan W."/>
            <person name="Andreopoulos W.B."/>
            <person name="Clum A."/>
            <person name="Lindquist E."/>
            <person name="Daum C."/>
            <person name="Ramamoorthy G.K."/>
            <person name="Gryganskyi A."/>
            <person name="Culley D."/>
            <person name="Magnuson J.K."/>
            <person name="James T.Y."/>
            <person name="O'Malley M.A."/>
            <person name="Stajich J.E."/>
            <person name="Spatafora J.W."/>
            <person name="Visel A."/>
            <person name="Grigoriev I.V."/>
        </authorList>
    </citation>
    <scope>NUCLEOTIDE SEQUENCE [LARGE SCALE GENOMIC DNA]</scope>
    <source>
        <strain evidence="2 3">JEL800</strain>
    </source>
</reference>
<name>A0A1Y2CF41_9FUNG</name>
<evidence type="ECO:0000256" key="1">
    <source>
        <dbReference type="SAM" id="SignalP"/>
    </source>
</evidence>
<keyword evidence="3" id="KW-1185">Reference proteome</keyword>
<feature type="signal peptide" evidence="1">
    <location>
        <begin position="1"/>
        <end position="17"/>
    </location>
</feature>
<evidence type="ECO:0000313" key="2">
    <source>
        <dbReference type="EMBL" id="ORY45670.1"/>
    </source>
</evidence>
<feature type="chain" id="PRO_5012892293" description="CBM1 domain-containing protein" evidence="1">
    <location>
        <begin position="18"/>
        <end position="286"/>
    </location>
</feature>
<comment type="caution">
    <text evidence="2">The sequence shown here is derived from an EMBL/GenBank/DDBJ whole genome shotgun (WGS) entry which is preliminary data.</text>
</comment>
<accession>A0A1Y2CF41</accession>
<proteinExistence type="predicted"/>
<sequence>MHQFLYQLLLLTHTTYAFPAWGGPHFLPGPCRTTCTGISCDTDLVCQLVKLPNSPLNCKTAQCVPPSDSLTQQQQQSKTSAKAVLQPLLKNQVSFEAAPTLCTENGIAVCLKAGQVCGVVVTRIDRHAFGWSEVCTSAVVSPKQGKQRVGDLEGLPAASPSELVTNQPVLDVPVAPVPKECTSTANGYCEKVGRKCAVVINEAVWSETCVSEVKPVNFAQAQASDHVPVSPFDNPFSGINTQAPGGCGAGVQPSCAGVGVVCPTGSVCEGKWQWIGDKCQVIYDCI</sequence>
<organism evidence="2 3">
    <name type="scientific">Rhizoclosmatium globosum</name>
    <dbReference type="NCBI Taxonomy" id="329046"/>
    <lineage>
        <taxon>Eukaryota</taxon>
        <taxon>Fungi</taxon>
        <taxon>Fungi incertae sedis</taxon>
        <taxon>Chytridiomycota</taxon>
        <taxon>Chytridiomycota incertae sedis</taxon>
        <taxon>Chytridiomycetes</taxon>
        <taxon>Chytridiales</taxon>
        <taxon>Chytriomycetaceae</taxon>
        <taxon>Rhizoclosmatium</taxon>
    </lineage>
</organism>
<gene>
    <name evidence="2" type="ORF">BCR33DRAFT_716315</name>
</gene>
<protein>
    <recommendedName>
        <fullName evidence="4">CBM1 domain-containing protein</fullName>
    </recommendedName>
</protein>
<evidence type="ECO:0008006" key="4">
    <source>
        <dbReference type="Google" id="ProtNLM"/>
    </source>
</evidence>
<evidence type="ECO:0000313" key="3">
    <source>
        <dbReference type="Proteomes" id="UP000193642"/>
    </source>
</evidence>
<dbReference type="Proteomes" id="UP000193642">
    <property type="component" value="Unassembled WGS sequence"/>
</dbReference>
<dbReference type="AlphaFoldDB" id="A0A1Y2CF41"/>
<dbReference type="EMBL" id="MCGO01000019">
    <property type="protein sequence ID" value="ORY45670.1"/>
    <property type="molecule type" value="Genomic_DNA"/>
</dbReference>